<dbReference type="EMBL" id="CP034433">
    <property type="protein sequence ID" value="AZN35074.1"/>
    <property type="molecule type" value="Genomic_DNA"/>
</dbReference>
<dbReference type="RefSeq" id="WP_125971050.1">
    <property type="nucleotide sequence ID" value="NZ_CP034433.1"/>
</dbReference>
<name>A0A3S8ZNK1_9NEIS</name>
<reference evidence="2 3" key="1">
    <citation type="submission" date="2018-12" db="EMBL/GenBank/DDBJ databases">
        <title>Complete genome sequence of Iodobacter sp. H11R3.</title>
        <authorList>
            <person name="Bae J.-W."/>
        </authorList>
    </citation>
    <scope>NUCLEOTIDE SEQUENCE [LARGE SCALE GENOMIC DNA]</scope>
    <source>
        <strain evidence="2 3">H11R3</strain>
    </source>
</reference>
<evidence type="ECO:0000313" key="3">
    <source>
        <dbReference type="Proteomes" id="UP000282438"/>
    </source>
</evidence>
<dbReference type="Proteomes" id="UP000282438">
    <property type="component" value="Chromosome"/>
</dbReference>
<evidence type="ECO:0000313" key="2">
    <source>
        <dbReference type="EMBL" id="AZN35074.1"/>
    </source>
</evidence>
<gene>
    <name evidence="2" type="ORF">EJO50_00360</name>
</gene>
<dbReference type="OrthoDB" id="9130312at2"/>
<sequence length="178" mass="19516">MNKAKLLVTGFLASLPMMAVQAGIMLRIGVNQQSSVPYIMGDNLQLQALPGIAIEQLRAAATYCGASPEIERYPSLRLLNNLKINLIQGVLMLSYSEERASFAAYPMLDELPDHSQRLTTLSHVFFVNQKSTLVWDGKVLSGLQGKVGVNTGWSVIKDLGDLNIPYEVAQVLKITLLN</sequence>
<dbReference type="AlphaFoldDB" id="A0A3S8ZNK1"/>
<proteinExistence type="predicted"/>
<feature type="signal peptide" evidence="1">
    <location>
        <begin position="1"/>
        <end position="22"/>
    </location>
</feature>
<keyword evidence="1" id="KW-0732">Signal</keyword>
<dbReference type="KEGG" id="iod:EJO50_00360"/>
<accession>A0A3S8ZNK1</accession>
<organism evidence="2 3">
    <name type="scientific">Iodobacter ciconiae</name>
    <dbReference type="NCBI Taxonomy" id="2496266"/>
    <lineage>
        <taxon>Bacteria</taxon>
        <taxon>Pseudomonadati</taxon>
        <taxon>Pseudomonadota</taxon>
        <taxon>Betaproteobacteria</taxon>
        <taxon>Neisseriales</taxon>
        <taxon>Chitinibacteraceae</taxon>
        <taxon>Iodobacter</taxon>
    </lineage>
</organism>
<feature type="chain" id="PRO_5019101706" evidence="1">
    <location>
        <begin position="23"/>
        <end position="178"/>
    </location>
</feature>
<evidence type="ECO:0000256" key="1">
    <source>
        <dbReference type="SAM" id="SignalP"/>
    </source>
</evidence>
<dbReference type="SUPFAM" id="SSF53850">
    <property type="entry name" value="Periplasmic binding protein-like II"/>
    <property type="match status" value="1"/>
</dbReference>
<keyword evidence="3" id="KW-1185">Reference proteome</keyword>
<protein>
    <submittedName>
        <fullName evidence="2">Uncharacterized protein</fullName>
    </submittedName>
</protein>